<feature type="compositionally biased region" description="Low complexity" evidence="1">
    <location>
        <begin position="244"/>
        <end position="256"/>
    </location>
</feature>
<feature type="compositionally biased region" description="Low complexity" evidence="1">
    <location>
        <begin position="157"/>
        <end position="167"/>
    </location>
</feature>
<evidence type="ECO:0000313" key="2">
    <source>
        <dbReference type="EMBL" id="KAJ7309157.1"/>
    </source>
</evidence>
<name>A0AAD7EBE0_9AGAR</name>
<dbReference type="EMBL" id="JARIHO010000083">
    <property type="protein sequence ID" value="KAJ7309157.1"/>
    <property type="molecule type" value="Genomic_DNA"/>
</dbReference>
<feature type="region of interest" description="Disordered" evidence="1">
    <location>
        <begin position="112"/>
        <end position="188"/>
    </location>
</feature>
<feature type="region of interest" description="Disordered" evidence="1">
    <location>
        <begin position="235"/>
        <end position="256"/>
    </location>
</feature>
<gene>
    <name evidence="2" type="ORF">DFH08DRAFT_823588</name>
</gene>
<protein>
    <submittedName>
        <fullName evidence="2">Uncharacterized protein</fullName>
    </submittedName>
</protein>
<feature type="region of interest" description="Disordered" evidence="1">
    <location>
        <begin position="76"/>
        <end position="98"/>
    </location>
</feature>
<organism evidence="2 3">
    <name type="scientific">Mycena albidolilacea</name>
    <dbReference type="NCBI Taxonomy" id="1033008"/>
    <lineage>
        <taxon>Eukaryota</taxon>
        <taxon>Fungi</taxon>
        <taxon>Dikarya</taxon>
        <taxon>Basidiomycota</taxon>
        <taxon>Agaricomycotina</taxon>
        <taxon>Agaricomycetes</taxon>
        <taxon>Agaricomycetidae</taxon>
        <taxon>Agaricales</taxon>
        <taxon>Marasmiineae</taxon>
        <taxon>Mycenaceae</taxon>
        <taxon>Mycena</taxon>
    </lineage>
</organism>
<keyword evidence="3" id="KW-1185">Reference proteome</keyword>
<comment type="caution">
    <text evidence="2">The sequence shown here is derived from an EMBL/GenBank/DDBJ whole genome shotgun (WGS) entry which is preliminary data.</text>
</comment>
<feature type="compositionally biased region" description="Basic and acidic residues" evidence="1">
    <location>
        <begin position="128"/>
        <end position="145"/>
    </location>
</feature>
<dbReference type="Proteomes" id="UP001218218">
    <property type="component" value="Unassembled WGS sequence"/>
</dbReference>
<reference evidence="2" key="1">
    <citation type="submission" date="2023-03" db="EMBL/GenBank/DDBJ databases">
        <title>Massive genome expansion in bonnet fungi (Mycena s.s.) driven by repeated elements and novel gene families across ecological guilds.</title>
        <authorList>
            <consortium name="Lawrence Berkeley National Laboratory"/>
            <person name="Harder C.B."/>
            <person name="Miyauchi S."/>
            <person name="Viragh M."/>
            <person name="Kuo A."/>
            <person name="Thoen E."/>
            <person name="Andreopoulos B."/>
            <person name="Lu D."/>
            <person name="Skrede I."/>
            <person name="Drula E."/>
            <person name="Henrissat B."/>
            <person name="Morin E."/>
            <person name="Kohler A."/>
            <person name="Barry K."/>
            <person name="LaButti K."/>
            <person name="Morin E."/>
            <person name="Salamov A."/>
            <person name="Lipzen A."/>
            <person name="Mereny Z."/>
            <person name="Hegedus B."/>
            <person name="Baldrian P."/>
            <person name="Stursova M."/>
            <person name="Weitz H."/>
            <person name="Taylor A."/>
            <person name="Grigoriev I.V."/>
            <person name="Nagy L.G."/>
            <person name="Martin F."/>
            <person name="Kauserud H."/>
        </authorList>
    </citation>
    <scope>NUCLEOTIDE SEQUENCE</scope>
    <source>
        <strain evidence="2">CBHHK002</strain>
    </source>
</reference>
<evidence type="ECO:0000256" key="1">
    <source>
        <dbReference type="SAM" id="MobiDB-lite"/>
    </source>
</evidence>
<evidence type="ECO:0000313" key="3">
    <source>
        <dbReference type="Proteomes" id="UP001218218"/>
    </source>
</evidence>
<dbReference type="AlphaFoldDB" id="A0AAD7EBE0"/>
<sequence>MVCLMPVIHDYTNYKDDVDHDKNTHKYWFVVFGKGLYTKKTDTDVVAGHDDGVHIFNTCAQASRTWARHCRRHHSAGCHETKDPAAHASDADSDTDKDTEELCARARVPDHAACQRATGKRSKTGMEGVKREPQKERQVKQEPLKHMRQASTARCLAPAAPYKAKPASPEKKRSLYADTDDSNPEILKTDSSLEVPLATSLAVSRASSRATSALPGLTVSLAVSCANSRARSALSSLEEDEDVPMPAAPSVSPTVSSVSSLSATSAAPSAFSSISGALRAATPVRAAVVVPSTPRPMVFNWKTRVLYDDLEAAVKEKQPGESMELVQAAEVMPWIRLSAKMLYNHRTHVLYDDLKAAVDEREPGDSMQVVEPGEGVEWISTLGRSTFATMRWHGSSRPVFWCSSGRCTQRVSLFVRYLQIVGTCSGALTNQAQSFGVDMCSGVQTDCLRATGLLHWDWFPGLLPIKAFFDEKYEVPQMRLRTTIYKHEVEVEDEG</sequence>
<accession>A0AAD7EBE0</accession>
<proteinExistence type="predicted"/>